<evidence type="ECO:0000256" key="5">
    <source>
        <dbReference type="ARBA" id="ARBA00023136"/>
    </source>
</evidence>
<evidence type="ECO:0000313" key="10">
    <source>
        <dbReference type="Proteomes" id="UP000039865"/>
    </source>
</evidence>
<dbReference type="OrthoDB" id="9909019at2759"/>
<comment type="catalytic activity">
    <reaction evidence="7">
        <text>L-cysteinyl-[protein] + hexadecanoyl-CoA = S-hexadecanoyl-L-cysteinyl-[protein] + CoA</text>
        <dbReference type="Rhea" id="RHEA:36683"/>
        <dbReference type="Rhea" id="RHEA-COMP:10131"/>
        <dbReference type="Rhea" id="RHEA-COMP:11032"/>
        <dbReference type="ChEBI" id="CHEBI:29950"/>
        <dbReference type="ChEBI" id="CHEBI:57287"/>
        <dbReference type="ChEBI" id="CHEBI:57379"/>
        <dbReference type="ChEBI" id="CHEBI:74151"/>
        <dbReference type="EC" id="2.3.1.225"/>
    </reaction>
</comment>
<dbReference type="GO" id="GO:0016020">
    <property type="term" value="C:membrane"/>
    <property type="evidence" value="ECO:0007669"/>
    <property type="project" value="UniProtKB-SubCell"/>
</dbReference>
<dbReference type="PROSITE" id="PS50216">
    <property type="entry name" value="DHHC"/>
    <property type="match status" value="1"/>
</dbReference>
<dbReference type="InterPro" id="IPR039859">
    <property type="entry name" value="PFA4/ZDH16/20/ERF2-like"/>
</dbReference>
<evidence type="ECO:0000256" key="4">
    <source>
        <dbReference type="ARBA" id="ARBA00022989"/>
    </source>
</evidence>
<evidence type="ECO:0000256" key="6">
    <source>
        <dbReference type="ARBA" id="ARBA00023315"/>
    </source>
</evidence>
<evidence type="ECO:0000259" key="8">
    <source>
        <dbReference type="Pfam" id="PF01529"/>
    </source>
</evidence>
<feature type="domain" description="Palmitoyltransferase DHHC" evidence="8">
    <location>
        <begin position="1"/>
        <end position="110"/>
    </location>
</feature>
<dbReference type="GO" id="GO:0005783">
    <property type="term" value="C:endoplasmic reticulum"/>
    <property type="evidence" value="ECO:0007669"/>
    <property type="project" value="TreeGrafter"/>
</dbReference>
<comment type="subcellular location">
    <subcellularLocation>
        <location evidence="1">Membrane</location>
        <topology evidence="1">Multi-pass membrane protein</topology>
    </subcellularLocation>
</comment>
<accession>A0A078ADX6</accession>
<feature type="transmembrane region" description="Helical" evidence="7">
    <location>
        <begin position="44"/>
        <end position="66"/>
    </location>
</feature>
<dbReference type="EC" id="2.3.1.225" evidence="7"/>
<dbReference type="Pfam" id="PF01529">
    <property type="entry name" value="DHHC"/>
    <property type="match status" value="1"/>
</dbReference>
<keyword evidence="6 7" id="KW-0012">Acyltransferase</keyword>
<name>A0A078ADX6_STYLE</name>
<evidence type="ECO:0000313" key="9">
    <source>
        <dbReference type="EMBL" id="CDW79737.1"/>
    </source>
</evidence>
<dbReference type="AlphaFoldDB" id="A0A078ADX6"/>
<dbReference type="InParanoid" id="A0A078ADX6"/>
<dbReference type="EMBL" id="CCKQ01008298">
    <property type="protein sequence ID" value="CDW79737.1"/>
    <property type="molecule type" value="Genomic_DNA"/>
</dbReference>
<evidence type="ECO:0000256" key="2">
    <source>
        <dbReference type="ARBA" id="ARBA00022679"/>
    </source>
</evidence>
<keyword evidence="10" id="KW-1185">Reference proteome</keyword>
<keyword evidence="2 7" id="KW-0808">Transferase</keyword>
<dbReference type="InterPro" id="IPR001594">
    <property type="entry name" value="Palmitoyltrfase_DHHC"/>
</dbReference>
<comment type="similarity">
    <text evidence="7">Belongs to the DHHC palmitoyltransferase family.</text>
</comment>
<evidence type="ECO:0000256" key="7">
    <source>
        <dbReference type="RuleBase" id="RU079119"/>
    </source>
</evidence>
<feature type="transmembrane region" description="Helical" evidence="7">
    <location>
        <begin position="86"/>
        <end position="106"/>
    </location>
</feature>
<evidence type="ECO:0000256" key="1">
    <source>
        <dbReference type="ARBA" id="ARBA00004141"/>
    </source>
</evidence>
<comment type="domain">
    <text evidence="7">The DHHC domain is required for palmitoyltransferase activity.</text>
</comment>
<keyword evidence="5 7" id="KW-0472">Membrane</keyword>
<sequence>MCNRCEYIKPIRVVHCDVCGQCTIRFDHHNYWLNQCISLHNLRYYVQLCFHTVLGNIFLLFCFYELSYYPDLFVQILGGPGAWFTVHFFMCILNINQVVLYFWLIYKDLTIEDILDLYVGDKRKKVYTYQRRSFKANLVLIFGTENVLKALFYPLLDVLPINGLEYEYEKLQLRTSNMREYNDLWSFNQLQQ</sequence>
<keyword evidence="4 7" id="KW-1133">Transmembrane helix</keyword>
<keyword evidence="3 7" id="KW-0812">Transmembrane</keyword>
<evidence type="ECO:0000256" key="3">
    <source>
        <dbReference type="ARBA" id="ARBA00022692"/>
    </source>
</evidence>
<proteinExistence type="inferred from homology"/>
<dbReference type="GO" id="GO:0005794">
    <property type="term" value="C:Golgi apparatus"/>
    <property type="evidence" value="ECO:0007669"/>
    <property type="project" value="TreeGrafter"/>
</dbReference>
<dbReference type="GO" id="GO:0006612">
    <property type="term" value="P:protein targeting to membrane"/>
    <property type="evidence" value="ECO:0007669"/>
    <property type="project" value="TreeGrafter"/>
</dbReference>
<gene>
    <name evidence="9" type="primary">Contig13481.g14383</name>
    <name evidence="9" type="ORF">STYLEM_8729</name>
</gene>
<protein>
    <recommendedName>
        <fullName evidence="7">Palmitoyltransferase</fullName>
        <ecNumber evidence="7">2.3.1.225</ecNumber>
    </recommendedName>
</protein>
<dbReference type="PANTHER" id="PTHR22883">
    <property type="entry name" value="ZINC FINGER DHHC DOMAIN CONTAINING PROTEIN"/>
    <property type="match status" value="1"/>
</dbReference>
<dbReference type="PANTHER" id="PTHR22883:SF452">
    <property type="entry name" value="PALMITOYLTRANSFERASE"/>
    <property type="match status" value="1"/>
</dbReference>
<dbReference type="GO" id="GO:0019706">
    <property type="term" value="F:protein-cysteine S-palmitoyltransferase activity"/>
    <property type="evidence" value="ECO:0007669"/>
    <property type="project" value="UniProtKB-EC"/>
</dbReference>
<organism evidence="9 10">
    <name type="scientific">Stylonychia lemnae</name>
    <name type="common">Ciliate</name>
    <dbReference type="NCBI Taxonomy" id="5949"/>
    <lineage>
        <taxon>Eukaryota</taxon>
        <taxon>Sar</taxon>
        <taxon>Alveolata</taxon>
        <taxon>Ciliophora</taxon>
        <taxon>Intramacronucleata</taxon>
        <taxon>Spirotrichea</taxon>
        <taxon>Stichotrichia</taxon>
        <taxon>Sporadotrichida</taxon>
        <taxon>Oxytrichidae</taxon>
        <taxon>Stylonychinae</taxon>
        <taxon>Stylonychia</taxon>
    </lineage>
</organism>
<dbReference type="Proteomes" id="UP000039865">
    <property type="component" value="Unassembled WGS sequence"/>
</dbReference>
<reference evidence="9 10" key="1">
    <citation type="submission" date="2014-06" db="EMBL/GenBank/DDBJ databases">
        <authorList>
            <person name="Swart Estienne"/>
        </authorList>
    </citation>
    <scope>NUCLEOTIDE SEQUENCE [LARGE SCALE GENOMIC DNA]</scope>
    <source>
        <strain evidence="9 10">130c</strain>
    </source>
</reference>